<evidence type="ECO:0000256" key="10">
    <source>
        <dbReference type="ARBA" id="ARBA00022737"/>
    </source>
</evidence>
<dbReference type="InterPro" id="IPR001611">
    <property type="entry name" value="Leu-rich_rpt"/>
</dbReference>
<dbReference type="Gene3D" id="3.30.200.20">
    <property type="entry name" value="Phosphorylase Kinase, domain 1"/>
    <property type="match status" value="1"/>
</dbReference>
<keyword evidence="6" id="KW-0433">Leucine-rich repeat</keyword>
<evidence type="ECO:0000313" key="22">
    <source>
        <dbReference type="EMBL" id="WVZ99473.1"/>
    </source>
</evidence>
<evidence type="ECO:0000256" key="18">
    <source>
        <dbReference type="ARBA" id="ARBA00047899"/>
    </source>
</evidence>
<dbReference type="InterPro" id="IPR008271">
    <property type="entry name" value="Ser/Thr_kinase_AS"/>
</dbReference>
<dbReference type="PANTHER" id="PTHR27008">
    <property type="entry name" value="OS04G0122200 PROTEIN"/>
    <property type="match status" value="1"/>
</dbReference>
<name>A0AAQ3UXS3_PASNO</name>
<evidence type="ECO:0000256" key="7">
    <source>
        <dbReference type="ARBA" id="ARBA00022679"/>
    </source>
</evidence>
<evidence type="ECO:0000256" key="2">
    <source>
        <dbReference type="ARBA" id="ARBA00012513"/>
    </source>
</evidence>
<dbReference type="PROSITE" id="PS00108">
    <property type="entry name" value="PROTEIN_KINASE_ST"/>
    <property type="match status" value="1"/>
</dbReference>
<dbReference type="Pfam" id="PF00069">
    <property type="entry name" value="Pkinase"/>
    <property type="match status" value="1"/>
</dbReference>
<protein>
    <recommendedName>
        <fullName evidence="2">non-specific serine/threonine protein kinase</fullName>
        <ecNumber evidence="2">2.7.11.1</ecNumber>
    </recommendedName>
</protein>
<dbReference type="AlphaFoldDB" id="A0AAQ3UXS3"/>
<dbReference type="FunFam" id="3.30.200.20:FF:000661">
    <property type="entry name" value="Serine-threonine protein kinase plant-type"/>
    <property type="match status" value="1"/>
</dbReference>
<reference evidence="22 23" key="1">
    <citation type="submission" date="2024-02" db="EMBL/GenBank/DDBJ databases">
        <title>High-quality chromosome-scale genome assembly of Pensacola bahiagrass (Paspalum notatum Flugge var. saurae).</title>
        <authorList>
            <person name="Vega J.M."/>
            <person name="Podio M."/>
            <person name="Orjuela J."/>
            <person name="Siena L.A."/>
            <person name="Pessino S.C."/>
            <person name="Combes M.C."/>
            <person name="Mariac C."/>
            <person name="Albertini E."/>
            <person name="Pupilli F."/>
            <person name="Ortiz J.P.A."/>
            <person name="Leblanc O."/>
        </authorList>
    </citation>
    <scope>NUCLEOTIDE SEQUENCE [LARGE SCALE GENOMIC DNA]</scope>
    <source>
        <strain evidence="22">R1</strain>
        <tissue evidence="22">Leaf</tissue>
    </source>
</reference>
<evidence type="ECO:0000256" key="12">
    <source>
        <dbReference type="ARBA" id="ARBA00022777"/>
    </source>
</evidence>
<dbReference type="GO" id="GO:0005524">
    <property type="term" value="F:ATP binding"/>
    <property type="evidence" value="ECO:0007669"/>
    <property type="project" value="UniProtKB-KW"/>
</dbReference>
<dbReference type="EMBL" id="CP144754">
    <property type="protein sequence ID" value="WVZ99473.1"/>
    <property type="molecule type" value="Genomic_DNA"/>
</dbReference>
<dbReference type="InterPro" id="IPR011009">
    <property type="entry name" value="Kinase-like_dom_sf"/>
</dbReference>
<dbReference type="SUPFAM" id="SSF56112">
    <property type="entry name" value="Protein kinase-like (PK-like)"/>
    <property type="match status" value="1"/>
</dbReference>
<evidence type="ECO:0000256" key="1">
    <source>
        <dbReference type="ARBA" id="ARBA00004162"/>
    </source>
</evidence>
<evidence type="ECO:0000256" key="19">
    <source>
        <dbReference type="ARBA" id="ARBA00048679"/>
    </source>
</evidence>
<gene>
    <name evidence="22" type="ORF">U9M48_044764</name>
</gene>
<dbReference type="SUPFAM" id="SSF52058">
    <property type="entry name" value="L domain-like"/>
    <property type="match status" value="1"/>
</dbReference>
<dbReference type="SMART" id="SM00220">
    <property type="entry name" value="S_TKc"/>
    <property type="match status" value="1"/>
</dbReference>
<evidence type="ECO:0000256" key="11">
    <source>
        <dbReference type="ARBA" id="ARBA00022741"/>
    </source>
</evidence>
<keyword evidence="23" id="KW-1185">Reference proteome</keyword>
<dbReference type="InterPro" id="IPR051809">
    <property type="entry name" value="Plant_receptor-like_S/T_kinase"/>
</dbReference>
<evidence type="ECO:0000256" key="14">
    <source>
        <dbReference type="ARBA" id="ARBA00022989"/>
    </source>
</evidence>
<dbReference type="GO" id="GO:0005886">
    <property type="term" value="C:plasma membrane"/>
    <property type="evidence" value="ECO:0007669"/>
    <property type="project" value="UniProtKB-SubCell"/>
</dbReference>
<dbReference type="GO" id="GO:0004674">
    <property type="term" value="F:protein serine/threonine kinase activity"/>
    <property type="evidence" value="ECO:0007669"/>
    <property type="project" value="UniProtKB-KW"/>
</dbReference>
<keyword evidence="17" id="KW-0325">Glycoprotein</keyword>
<evidence type="ECO:0000256" key="17">
    <source>
        <dbReference type="ARBA" id="ARBA00023180"/>
    </source>
</evidence>
<keyword evidence="9" id="KW-0732">Signal</keyword>
<dbReference type="PANTHER" id="PTHR27008:SF497">
    <property type="entry name" value="OS11G0695000 PROTEIN"/>
    <property type="match status" value="1"/>
</dbReference>
<dbReference type="Gene3D" id="1.10.510.10">
    <property type="entry name" value="Transferase(Phosphotransferase) domain 1"/>
    <property type="match status" value="1"/>
</dbReference>
<dbReference type="FunFam" id="1.10.510.10:FF:000358">
    <property type="entry name" value="Putative leucine-rich repeat receptor-like serine/threonine-protein kinase"/>
    <property type="match status" value="1"/>
</dbReference>
<comment type="catalytic activity">
    <reaction evidence="19">
        <text>L-seryl-[protein] + ATP = O-phospho-L-seryl-[protein] + ADP + H(+)</text>
        <dbReference type="Rhea" id="RHEA:17989"/>
        <dbReference type="Rhea" id="RHEA-COMP:9863"/>
        <dbReference type="Rhea" id="RHEA-COMP:11604"/>
        <dbReference type="ChEBI" id="CHEBI:15378"/>
        <dbReference type="ChEBI" id="CHEBI:29999"/>
        <dbReference type="ChEBI" id="CHEBI:30616"/>
        <dbReference type="ChEBI" id="CHEBI:83421"/>
        <dbReference type="ChEBI" id="CHEBI:456216"/>
        <dbReference type="EC" id="2.7.11.1"/>
    </reaction>
</comment>
<keyword evidence="11" id="KW-0547">Nucleotide-binding</keyword>
<keyword evidence="13" id="KW-0067">ATP-binding</keyword>
<comment type="subcellular location">
    <subcellularLocation>
        <location evidence="1">Cell membrane</location>
        <topology evidence="1">Single-pass membrane protein</topology>
    </subcellularLocation>
</comment>
<evidence type="ECO:0000256" key="6">
    <source>
        <dbReference type="ARBA" id="ARBA00022614"/>
    </source>
</evidence>
<evidence type="ECO:0000256" key="16">
    <source>
        <dbReference type="ARBA" id="ARBA00023170"/>
    </source>
</evidence>
<sequence length="667" mass="73584">MVVVVIEAEDSNTEDGERGVMTAALEMERLLCPYPRAKNACCCWHPGRHQPVTAGREGLRGAGMHGDTRQAEQWRVAGAVAGGDDGRRLDGGRPAMARKTFIYNCGLSDCSERWPSQSGVWIPPEVNVFVLQYPCGDWGAWMRVLKSPYDFVRNLNEVVELYLSHNLFTGSLPADVSGLRLADQIDISYNFLHGSIPESFGKLRMITYLNLSHNSFEDSIPNSLQELTSLASLDLSSNNLSGTIPMYLSNFTYLETLNLSFNPEGGVFLNITLQSLIGNAGLCGAPRLGFLPCPRKSDSHNRRLVVLVLPVVTATIFCSVLCGYLMIKLNLTKKRGIQASVFDPNDLMSHRLVSYHELVAATDNFSDNNLLGAGSLGNVFEGQLSAGLMVAIKVLDMRLQQATRSFDAECHVLRMARHRNLIKVLNTCSNLDFRALVLEYMSNGSLDSLLHSEGTRHLGLLKRLEIMLEVSMAIAYLHHEHYEVVLHCDLKPNNVLFDEDMIAHVADFGIARLLLGDESFTVTGSMPGTVGYMAPGTTTQTLPKVYATLGNASRKSDVFSYGIVLLEVFTGKRPTDPIFVGELSIRQWVYQASPYDLTSILDGQLQQDAYSCASDPNDFLLPIFELGLFCSSDSPDQRMSISDVVVKLNKIRNNHTKSTSATLHIAT</sequence>
<evidence type="ECO:0000259" key="21">
    <source>
        <dbReference type="PROSITE" id="PS50011"/>
    </source>
</evidence>
<evidence type="ECO:0000256" key="9">
    <source>
        <dbReference type="ARBA" id="ARBA00022729"/>
    </source>
</evidence>
<keyword evidence="10" id="KW-0677">Repeat</keyword>
<evidence type="ECO:0000256" key="15">
    <source>
        <dbReference type="ARBA" id="ARBA00023136"/>
    </source>
</evidence>
<dbReference type="Proteomes" id="UP001341281">
    <property type="component" value="Chromosome 10"/>
</dbReference>
<evidence type="ECO:0000313" key="23">
    <source>
        <dbReference type="Proteomes" id="UP001341281"/>
    </source>
</evidence>
<evidence type="ECO:0000256" key="5">
    <source>
        <dbReference type="ARBA" id="ARBA00022553"/>
    </source>
</evidence>
<evidence type="ECO:0000256" key="8">
    <source>
        <dbReference type="ARBA" id="ARBA00022692"/>
    </source>
</evidence>
<feature type="transmembrane region" description="Helical" evidence="20">
    <location>
        <begin position="304"/>
        <end position="327"/>
    </location>
</feature>
<feature type="domain" description="Protein kinase" evidence="21">
    <location>
        <begin position="365"/>
        <end position="658"/>
    </location>
</feature>
<dbReference type="EC" id="2.7.11.1" evidence="2"/>
<comment type="catalytic activity">
    <reaction evidence="18">
        <text>L-threonyl-[protein] + ATP = O-phospho-L-threonyl-[protein] + ADP + H(+)</text>
        <dbReference type="Rhea" id="RHEA:46608"/>
        <dbReference type="Rhea" id="RHEA-COMP:11060"/>
        <dbReference type="Rhea" id="RHEA-COMP:11605"/>
        <dbReference type="ChEBI" id="CHEBI:15378"/>
        <dbReference type="ChEBI" id="CHEBI:30013"/>
        <dbReference type="ChEBI" id="CHEBI:30616"/>
        <dbReference type="ChEBI" id="CHEBI:61977"/>
        <dbReference type="ChEBI" id="CHEBI:456216"/>
        <dbReference type="EC" id="2.7.11.1"/>
    </reaction>
</comment>
<keyword evidence="7" id="KW-0808">Transferase</keyword>
<proteinExistence type="predicted"/>
<evidence type="ECO:0000256" key="3">
    <source>
        <dbReference type="ARBA" id="ARBA00022475"/>
    </source>
</evidence>
<dbReference type="Pfam" id="PF00560">
    <property type="entry name" value="LRR_1"/>
    <property type="match status" value="1"/>
</dbReference>
<dbReference type="InterPro" id="IPR032675">
    <property type="entry name" value="LRR_dom_sf"/>
</dbReference>
<evidence type="ECO:0000256" key="20">
    <source>
        <dbReference type="SAM" id="Phobius"/>
    </source>
</evidence>
<keyword evidence="14 20" id="KW-1133">Transmembrane helix</keyword>
<feature type="non-terminal residue" evidence="22">
    <location>
        <position position="1"/>
    </location>
</feature>
<keyword evidence="8 20" id="KW-0812">Transmembrane</keyword>
<dbReference type="InterPro" id="IPR000719">
    <property type="entry name" value="Prot_kinase_dom"/>
</dbReference>
<dbReference type="PROSITE" id="PS50011">
    <property type="entry name" value="PROTEIN_KINASE_DOM"/>
    <property type="match status" value="1"/>
</dbReference>
<dbReference type="Gene3D" id="3.80.10.10">
    <property type="entry name" value="Ribonuclease Inhibitor"/>
    <property type="match status" value="1"/>
</dbReference>
<dbReference type="FunFam" id="3.80.10.10:FF:000383">
    <property type="entry name" value="Leucine-rich repeat receptor protein kinase EMS1"/>
    <property type="match status" value="1"/>
</dbReference>
<accession>A0AAQ3UXS3</accession>
<organism evidence="22 23">
    <name type="scientific">Paspalum notatum var. saurae</name>
    <dbReference type="NCBI Taxonomy" id="547442"/>
    <lineage>
        <taxon>Eukaryota</taxon>
        <taxon>Viridiplantae</taxon>
        <taxon>Streptophyta</taxon>
        <taxon>Embryophyta</taxon>
        <taxon>Tracheophyta</taxon>
        <taxon>Spermatophyta</taxon>
        <taxon>Magnoliopsida</taxon>
        <taxon>Liliopsida</taxon>
        <taxon>Poales</taxon>
        <taxon>Poaceae</taxon>
        <taxon>PACMAD clade</taxon>
        <taxon>Panicoideae</taxon>
        <taxon>Andropogonodae</taxon>
        <taxon>Paspaleae</taxon>
        <taxon>Paspalinae</taxon>
        <taxon>Paspalum</taxon>
    </lineage>
</organism>
<keyword evidence="12" id="KW-0418">Kinase</keyword>
<keyword evidence="3" id="KW-1003">Cell membrane</keyword>
<evidence type="ECO:0000256" key="4">
    <source>
        <dbReference type="ARBA" id="ARBA00022527"/>
    </source>
</evidence>
<keyword evidence="4" id="KW-0723">Serine/threonine-protein kinase</keyword>
<keyword evidence="5" id="KW-0597">Phosphoprotein</keyword>
<keyword evidence="15 20" id="KW-0472">Membrane</keyword>
<keyword evidence="16" id="KW-0675">Receptor</keyword>
<evidence type="ECO:0000256" key="13">
    <source>
        <dbReference type="ARBA" id="ARBA00022840"/>
    </source>
</evidence>
<dbReference type="Pfam" id="PF13855">
    <property type="entry name" value="LRR_8"/>
    <property type="match status" value="1"/>
</dbReference>